<accession>A0ABD6D1I4</accession>
<reference evidence="4 5" key="1">
    <citation type="journal article" date="2019" name="Int. J. Syst. Evol. Microbiol.">
        <title>The Global Catalogue of Microorganisms (GCM) 10K type strain sequencing project: providing services to taxonomists for standard genome sequencing and annotation.</title>
        <authorList>
            <consortium name="The Broad Institute Genomics Platform"/>
            <consortium name="The Broad Institute Genome Sequencing Center for Infectious Disease"/>
            <person name="Wu L."/>
            <person name="Ma J."/>
        </authorList>
    </citation>
    <scope>NUCLEOTIDE SEQUENCE [LARGE SCALE GENOMIC DNA]</scope>
    <source>
        <strain evidence="4 5">CGMCC 1.10594</strain>
    </source>
</reference>
<dbReference type="Proteomes" id="UP001597075">
    <property type="component" value="Unassembled WGS sequence"/>
</dbReference>
<dbReference type="InterPro" id="IPR041025">
    <property type="entry name" value="HNH_repeat"/>
</dbReference>
<dbReference type="Gene3D" id="1.10.150.20">
    <property type="entry name" value="5' to 3' exonuclease, C-terminal subdomain"/>
    <property type="match status" value="1"/>
</dbReference>
<evidence type="ECO:0000256" key="1">
    <source>
        <dbReference type="SAM" id="Coils"/>
    </source>
</evidence>
<dbReference type="Pfam" id="PF14520">
    <property type="entry name" value="HHH_5"/>
    <property type="match status" value="1"/>
</dbReference>
<keyword evidence="4" id="KW-0540">Nuclease</keyword>
<sequence length="1052" mass="116774">MESPNTPPDEKPDPDTLLSQAKGSIDLQMFTGERSGLFSKAYLADSSVYERLDDHETIHFLLVSRSNGVAITSKESNQSHRLSPSGSYRALVAITNRRIFFLIGDDEGDTFLEVDINDISGVELQSGFLTTTITFETSSKQYEFGVKKRESSDPGGAVEYVREQFVPVTNDKGTDPSEETRSGQPLSPPPDTNGRQSESTEATASRMSSASGDDSSGDEPQSGPEAVFVRDSEQLAEDIRETARHAAWTIDDVDTSEDAPTDAIPRLETAKEELRRIADEPGIRASQVENAIDRLDRALSELDQGDTDPEEKTSTDQFSSSAADADDSQSESSKRTVSETRPENTSDSGADEPQSGPETVFVGDSEQLSENTRKTTRHAAWTINDVDTGEDDLADATSRLETAKEELQCIADEPGIRTSQVEDVVTRVNGKLSKLKQITTAYAEAKRYLSLADNGMHIPQETLDDVQSSIDNALTAANELERSTARLKEYQAEISTASDSERPQRRNYQYQTDNSSSETQRERSDGARSSFPENEPEKTQKKSPSPSRSELISDLQRIRNRLEKAPDPVHVRKFSNYSESAFEHEFGTYEEAIAIAFDDVKKEATRERGTEQDAGTSGTNSETPEDSSSPDVSDPTREDVLAELERVSEELGKRPSTSDYHKHSTYSTSDVYQFFDSWDSAIDAASIETISRQELLEDLRRVREECGFVPLTIQIDKHGEFSQYEYQREFGSIDDALREAGLDLKQSVIDYVQQAKDSADGRPNMSYFASVAPYSSGVIYKFFESWDDALAAANSAGDDTKSDPGTTTEPPTIGQNELSERYEVLRNLRSLCQSVINMHDESSDETTSRQRDPMEKWLDAIEKRWSGESIEVDNYGAQQKDRNPFSMREYRQEFGNGDRVTEFSCISTCPPIPTLQTFLGRFLIADLDTFYLPVDAKTNATFPVIVETEDELERAIGMLERLPLEPPAAGDDQEDESEDNGDDEEDDQESTTNPPSDDLLDVGGVTEQISTTLQQEGFESRDDLRSASVDQLTSLDGISDQIAMRIKLDVGE</sequence>
<feature type="coiled-coil region" evidence="1">
    <location>
        <begin position="386"/>
        <end position="413"/>
    </location>
</feature>
<feature type="region of interest" description="Disordered" evidence="2">
    <location>
        <begin position="794"/>
        <end position="818"/>
    </location>
</feature>
<keyword evidence="1" id="KW-0175">Coiled coil</keyword>
<dbReference type="InterPro" id="IPR039519">
    <property type="entry name" value="YokE-like_PH"/>
</dbReference>
<keyword evidence="4" id="KW-0255">Endonuclease</keyword>
<name>A0ABD6D1I4_9EURY</name>
<evidence type="ECO:0000313" key="5">
    <source>
        <dbReference type="Proteomes" id="UP001597075"/>
    </source>
</evidence>
<dbReference type="RefSeq" id="WP_256405309.1">
    <property type="nucleotide sequence ID" value="NZ_CP187151.1"/>
</dbReference>
<feature type="domain" description="YokE-like PH" evidence="3">
    <location>
        <begin position="52"/>
        <end position="150"/>
    </location>
</feature>
<dbReference type="Pfam" id="PF18780">
    <property type="entry name" value="HNH_repeat"/>
    <property type="match status" value="2"/>
</dbReference>
<feature type="compositionally biased region" description="Basic and acidic residues" evidence="2">
    <location>
        <begin position="291"/>
        <end position="300"/>
    </location>
</feature>
<dbReference type="EMBL" id="JBHUDL010000010">
    <property type="protein sequence ID" value="MFD1635085.1"/>
    <property type="molecule type" value="Genomic_DNA"/>
</dbReference>
<gene>
    <name evidence="4" type="ORF">ACFSBJ_15245</name>
</gene>
<feature type="compositionally biased region" description="Basic and acidic residues" evidence="2">
    <location>
        <begin position="228"/>
        <end position="244"/>
    </location>
</feature>
<keyword evidence="5" id="KW-1185">Reference proteome</keyword>
<feature type="compositionally biased region" description="Polar residues" evidence="2">
    <location>
        <begin position="193"/>
        <end position="207"/>
    </location>
</feature>
<evidence type="ECO:0000313" key="4">
    <source>
        <dbReference type="EMBL" id="MFD1635085.1"/>
    </source>
</evidence>
<feature type="region of interest" description="Disordered" evidence="2">
    <location>
        <begin position="964"/>
        <end position="1025"/>
    </location>
</feature>
<comment type="caution">
    <text evidence="4">The sequence shown here is derived from an EMBL/GenBank/DDBJ whole genome shotgun (WGS) entry which is preliminary data.</text>
</comment>
<organism evidence="4 5">
    <name type="scientific">Haloplanus ruber</name>
    <dbReference type="NCBI Taxonomy" id="869892"/>
    <lineage>
        <taxon>Archaea</taxon>
        <taxon>Methanobacteriati</taxon>
        <taxon>Methanobacteriota</taxon>
        <taxon>Stenosarchaea group</taxon>
        <taxon>Halobacteria</taxon>
        <taxon>Halobacteriales</taxon>
        <taxon>Haloferacaceae</taxon>
        <taxon>Haloplanus</taxon>
    </lineage>
</organism>
<protein>
    <submittedName>
        <fullName evidence="4">Homing endonuclease associated repeat-containing protein</fullName>
    </submittedName>
</protein>
<evidence type="ECO:0000259" key="3">
    <source>
        <dbReference type="Pfam" id="PF14470"/>
    </source>
</evidence>
<feature type="region of interest" description="Disordered" evidence="2">
    <location>
        <begin position="143"/>
        <end position="376"/>
    </location>
</feature>
<dbReference type="AlphaFoldDB" id="A0ABD6D1I4"/>
<feature type="compositionally biased region" description="Basic and acidic residues" evidence="2">
    <location>
        <begin position="332"/>
        <end position="344"/>
    </location>
</feature>
<feature type="compositionally biased region" description="Basic and acidic residues" evidence="2">
    <location>
        <begin position="268"/>
        <end position="282"/>
    </location>
</feature>
<dbReference type="Pfam" id="PF14470">
    <property type="entry name" value="bPH_3"/>
    <property type="match status" value="1"/>
</dbReference>
<feature type="compositionally biased region" description="Acidic residues" evidence="2">
    <location>
        <begin position="251"/>
        <end position="260"/>
    </location>
</feature>
<feature type="compositionally biased region" description="Polar residues" evidence="2">
    <location>
        <begin position="506"/>
        <end position="518"/>
    </location>
</feature>
<feature type="region of interest" description="Disordered" evidence="2">
    <location>
        <begin position="604"/>
        <end position="637"/>
    </location>
</feature>
<evidence type="ECO:0000256" key="2">
    <source>
        <dbReference type="SAM" id="MobiDB-lite"/>
    </source>
</evidence>
<feature type="compositionally biased region" description="Polar residues" evidence="2">
    <location>
        <begin position="803"/>
        <end position="817"/>
    </location>
</feature>
<feature type="compositionally biased region" description="Basic and acidic residues" evidence="2">
    <location>
        <begin position="172"/>
        <end position="181"/>
    </location>
</feature>
<feature type="compositionally biased region" description="Polar residues" evidence="2">
    <location>
        <begin position="1007"/>
        <end position="1017"/>
    </location>
</feature>
<dbReference type="InterPro" id="IPR010995">
    <property type="entry name" value="DNA_repair_Rad51/TF_NusA_a-hlx"/>
</dbReference>
<dbReference type="SUPFAM" id="SSF47794">
    <property type="entry name" value="Rad51 N-terminal domain-like"/>
    <property type="match status" value="1"/>
</dbReference>
<proteinExistence type="predicted"/>
<dbReference type="GO" id="GO:0004519">
    <property type="term" value="F:endonuclease activity"/>
    <property type="evidence" value="ECO:0007669"/>
    <property type="project" value="UniProtKB-KW"/>
</dbReference>
<keyword evidence="4" id="KW-0378">Hydrolase</keyword>
<feature type="compositionally biased region" description="Acidic residues" evidence="2">
    <location>
        <begin position="971"/>
        <end position="989"/>
    </location>
</feature>
<feature type="region of interest" description="Disordered" evidence="2">
    <location>
        <begin position="493"/>
        <end position="551"/>
    </location>
</feature>